<dbReference type="Proteomes" id="UP000014760">
    <property type="component" value="Unassembled WGS sequence"/>
</dbReference>
<dbReference type="InterPro" id="IPR015943">
    <property type="entry name" value="WD40/YVTN_repeat-like_dom_sf"/>
</dbReference>
<protein>
    <submittedName>
        <fullName evidence="5 6">Uncharacterized protein</fullName>
    </submittedName>
</protein>
<dbReference type="AlphaFoldDB" id="R7V4A2"/>
<dbReference type="EnsemblMetazoa" id="CapteT6102">
    <property type="protein sequence ID" value="CapteP6102"/>
    <property type="gene ID" value="CapteG6102"/>
</dbReference>
<dbReference type="OMA" id="KVAFDPY"/>
<evidence type="ECO:0000256" key="1">
    <source>
        <dbReference type="ARBA" id="ARBA00022574"/>
    </source>
</evidence>
<dbReference type="EMBL" id="AMQN01005993">
    <property type="status" value="NOT_ANNOTATED_CDS"/>
    <property type="molecule type" value="Genomic_DNA"/>
</dbReference>
<dbReference type="InterPro" id="IPR001680">
    <property type="entry name" value="WD40_rpt"/>
</dbReference>
<evidence type="ECO:0000256" key="3">
    <source>
        <dbReference type="PROSITE-ProRule" id="PRU00221"/>
    </source>
</evidence>
<dbReference type="PROSITE" id="PS50082">
    <property type="entry name" value="WD_REPEATS_2"/>
    <property type="match status" value="1"/>
</dbReference>
<dbReference type="HOGENOM" id="CLU_005019_2_1_1"/>
<evidence type="ECO:0000313" key="6">
    <source>
        <dbReference type="EnsemblMetazoa" id="CapteP6102"/>
    </source>
</evidence>
<reference evidence="5 7" key="2">
    <citation type="journal article" date="2013" name="Nature">
        <title>Insights into bilaterian evolution from three spiralian genomes.</title>
        <authorList>
            <person name="Simakov O."/>
            <person name="Marletaz F."/>
            <person name="Cho S.J."/>
            <person name="Edsinger-Gonzales E."/>
            <person name="Havlak P."/>
            <person name="Hellsten U."/>
            <person name="Kuo D.H."/>
            <person name="Larsson T."/>
            <person name="Lv J."/>
            <person name="Arendt D."/>
            <person name="Savage R."/>
            <person name="Osoegawa K."/>
            <person name="de Jong P."/>
            <person name="Grimwood J."/>
            <person name="Chapman J.A."/>
            <person name="Shapiro H."/>
            <person name="Aerts A."/>
            <person name="Otillar R.P."/>
            <person name="Terry A.Y."/>
            <person name="Boore J.L."/>
            <person name="Grigoriev I.V."/>
            <person name="Lindberg D.R."/>
            <person name="Seaver E.C."/>
            <person name="Weisblat D.A."/>
            <person name="Putnam N.H."/>
            <person name="Rokhsar D.S."/>
        </authorList>
    </citation>
    <scope>NUCLEOTIDE SEQUENCE</scope>
    <source>
        <strain evidence="5 7">I ESC-2004</strain>
    </source>
</reference>
<keyword evidence="2" id="KW-0677">Repeat</keyword>
<sequence>MAAATGEGAAKEEPKTQFALREGVYRLMTLSEYTRPNRVGYNGQASAPVKVSFITLNDKHGTEDRICFNLGRELYFYQYKGVRKAADLTKPIDKRVYKGTLPTCHNFNQLTASAEGVLLLVGFTAGQVQLIDPIRKEPGRLYNEERQIDKSKVTCIQWIPGSPNQFLVAHSSGNLYVYNEELTCGTTSPSYQLFKQGDGFSVHTCKTKSTRNPLYRWLIGDGGINEFAFSPCSKYLAVVSQDGYLRVINYDAMELVGVMKSYFGGLICVCWSPDGKYIVTGGEDDLVTVWSFNEKRVVCRGQGHKSWVNVVAFDAFTTSVPNEGDDCVDMCGSDEDFNRHEPLQRTSLRSTTSQGSLNSSLVSYRFGSVSQDTQLCMWDLTEEVLRQPMGRLRTSTIISQNASSGAAAASKNHHSKANDAKNDHATVNHSSAGGSTSGNSFTQKFATLALGDHRHKDHEKSSSSSSTGHKRTISLGPNKSDKLPMLKTNCVKPMDESLRLLGTASCPRLDEVPLLEPLVCKKIAHERLNALVFREECLVTACQEGFVCTWARPGKVVSLSLVRYLQ</sequence>
<feature type="compositionally biased region" description="Polar residues" evidence="4">
    <location>
        <begin position="427"/>
        <end position="440"/>
    </location>
</feature>
<dbReference type="PROSITE" id="PS50294">
    <property type="entry name" value="WD_REPEATS_REGION"/>
    <property type="match status" value="1"/>
</dbReference>
<dbReference type="OrthoDB" id="3367at2759"/>
<feature type="region of interest" description="Disordered" evidence="4">
    <location>
        <begin position="452"/>
        <end position="478"/>
    </location>
</feature>
<dbReference type="InterPro" id="IPR036322">
    <property type="entry name" value="WD40_repeat_dom_sf"/>
</dbReference>
<keyword evidence="1 3" id="KW-0853">WD repeat</keyword>
<feature type="compositionally biased region" description="Basic and acidic residues" evidence="4">
    <location>
        <begin position="416"/>
        <end position="426"/>
    </location>
</feature>
<evidence type="ECO:0000313" key="7">
    <source>
        <dbReference type="Proteomes" id="UP000014760"/>
    </source>
</evidence>
<evidence type="ECO:0000313" key="5">
    <source>
        <dbReference type="EMBL" id="ELU10635.1"/>
    </source>
</evidence>
<dbReference type="EMBL" id="KB297336">
    <property type="protein sequence ID" value="ELU10635.1"/>
    <property type="molecule type" value="Genomic_DNA"/>
</dbReference>
<organism evidence="5">
    <name type="scientific">Capitella teleta</name>
    <name type="common">Polychaete worm</name>
    <dbReference type="NCBI Taxonomy" id="283909"/>
    <lineage>
        <taxon>Eukaryota</taxon>
        <taxon>Metazoa</taxon>
        <taxon>Spiralia</taxon>
        <taxon>Lophotrochozoa</taxon>
        <taxon>Annelida</taxon>
        <taxon>Polychaeta</taxon>
        <taxon>Sedentaria</taxon>
        <taxon>Scolecida</taxon>
        <taxon>Capitellidae</taxon>
        <taxon>Capitella</taxon>
    </lineage>
</organism>
<evidence type="ECO:0000256" key="2">
    <source>
        <dbReference type="ARBA" id="ARBA00022737"/>
    </source>
</evidence>
<feature type="repeat" description="WD" evidence="3">
    <location>
        <begin position="259"/>
        <end position="300"/>
    </location>
</feature>
<dbReference type="InterPro" id="IPR051362">
    <property type="entry name" value="WD_repeat_creC_regulators"/>
</dbReference>
<dbReference type="SUPFAM" id="SSF50978">
    <property type="entry name" value="WD40 repeat-like"/>
    <property type="match status" value="1"/>
</dbReference>
<feature type="region of interest" description="Disordered" evidence="4">
    <location>
        <begin position="403"/>
        <end position="440"/>
    </location>
</feature>
<proteinExistence type="predicted"/>
<dbReference type="STRING" id="283909.R7V4A2"/>
<keyword evidence="7" id="KW-1185">Reference proteome</keyword>
<reference evidence="7" key="1">
    <citation type="submission" date="2012-12" db="EMBL/GenBank/DDBJ databases">
        <authorList>
            <person name="Hellsten U."/>
            <person name="Grimwood J."/>
            <person name="Chapman J.A."/>
            <person name="Shapiro H."/>
            <person name="Aerts A."/>
            <person name="Otillar R.P."/>
            <person name="Terry A.Y."/>
            <person name="Boore J.L."/>
            <person name="Simakov O."/>
            <person name="Marletaz F."/>
            <person name="Cho S.-J."/>
            <person name="Edsinger-Gonzales E."/>
            <person name="Havlak P."/>
            <person name="Kuo D.-H."/>
            <person name="Larsson T."/>
            <person name="Lv J."/>
            <person name="Arendt D."/>
            <person name="Savage R."/>
            <person name="Osoegawa K."/>
            <person name="de Jong P."/>
            <person name="Lindberg D.R."/>
            <person name="Seaver E.C."/>
            <person name="Weisblat D.A."/>
            <person name="Putnam N.H."/>
            <person name="Grigoriev I.V."/>
            <person name="Rokhsar D.S."/>
        </authorList>
    </citation>
    <scope>NUCLEOTIDE SEQUENCE</scope>
    <source>
        <strain evidence="7">I ESC-2004</strain>
    </source>
</reference>
<accession>R7V4A2</accession>
<evidence type="ECO:0000256" key="4">
    <source>
        <dbReference type="SAM" id="MobiDB-lite"/>
    </source>
</evidence>
<reference evidence="6" key="3">
    <citation type="submission" date="2015-06" db="UniProtKB">
        <authorList>
            <consortium name="EnsemblMetazoa"/>
        </authorList>
    </citation>
    <scope>IDENTIFICATION</scope>
</reference>
<dbReference type="PANTHER" id="PTHR14107:SF16">
    <property type="entry name" value="AT02583P"/>
    <property type="match status" value="1"/>
</dbReference>
<dbReference type="SMART" id="SM00320">
    <property type="entry name" value="WD40"/>
    <property type="match status" value="4"/>
</dbReference>
<feature type="compositionally biased region" description="Basic and acidic residues" evidence="4">
    <location>
        <begin position="452"/>
        <end position="461"/>
    </location>
</feature>
<name>R7V4A2_CAPTE</name>
<dbReference type="Gene3D" id="2.130.10.10">
    <property type="entry name" value="YVTN repeat-like/Quinoprotein amine dehydrogenase"/>
    <property type="match status" value="2"/>
</dbReference>
<gene>
    <name evidence="5" type="ORF">CAPTEDRAFT_6102</name>
</gene>
<dbReference type="Pfam" id="PF00400">
    <property type="entry name" value="WD40"/>
    <property type="match status" value="2"/>
</dbReference>
<dbReference type="FunCoup" id="R7V4A2">
    <property type="interactions" value="192"/>
</dbReference>
<dbReference type="PANTHER" id="PTHR14107">
    <property type="entry name" value="WD REPEAT PROTEIN"/>
    <property type="match status" value="1"/>
</dbReference>